<keyword evidence="2 5" id="KW-1133">Transmembrane helix</keyword>
<sequence>MNLKTKAVRILMASCGINLCIGILYAWSVFKNALVVEQGWSNAQASFPYTLSIVVLSFAVLFAGVIQDKIGPRKVLMAGTLLAGVGMLLSSITLSPVVLSITFGVLTGCGIGFGYACLNPVAMKWFHPSKKGMVNGIIATAFGLASIYLAPLVTFLIAQYGISQSFLILGIALLVIAYPLACTIDNPPKGFTPGMNGEGESTADGQTNETGNTAQSSAVKPAKDVPWQEMVKKREFYVLWLMYAFSSAAGLMVIANITSIASVQAGISDAAYLVVALALFNSGGRLATGLLSDKIGGVRTLTLAFALQGVNMLFFAGYDNSFWLILGAGAAGIGYGALLAVFPSIMASFYGLKNYGANYGVLYTAWGAGGFIGPVLAAVVVDSTGSYAFAYQICAVLMAITVGLALWLQPIRLGIIKPVPNKA</sequence>
<keyword evidence="8" id="KW-1185">Reference proteome</keyword>
<feature type="compositionally biased region" description="Polar residues" evidence="4">
    <location>
        <begin position="203"/>
        <end position="218"/>
    </location>
</feature>
<dbReference type="PANTHER" id="PTHR11360">
    <property type="entry name" value="MONOCARBOXYLATE TRANSPORTER"/>
    <property type="match status" value="1"/>
</dbReference>
<evidence type="ECO:0000256" key="1">
    <source>
        <dbReference type="ARBA" id="ARBA00022692"/>
    </source>
</evidence>
<dbReference type="CDD" id="cd17353">
    <property type="entry name" value="MFS_OFA_like"/>
    <property type="match status" value="1"/>
</dbReference>
<dbReference type="AlphaFoldDB" id="A0A2T3NWA1"/>
<evidence type="ECO:0000259" key="6">
    <source>
        <dbReference type="PROSITE" id="PS50850"/>
    </source>
</evidence>
<feature type="region of interest" description="Disordered" evidence="4">
    <location>
        <begin position="191"/>
        <end position="220"/>
    </location>
</feature>
<evidence type="ECO:0000256" key="4">
    <source>
        <dbReference type="SAM" id="MobiDB-lite"/>
    </source>
</evidence>
<feature type="transmembrane region" description="Helical" evidence="5">
    <location>
        <begin position="164"/>
        <end position="181"/>
    </location>
</feature>
<feature type="transmembrane region" description="Helical" evidence="5">
    <location>
        <begin position="387"/>
        <end position="408"/>
    </location>
</feature>
<keyword evidence="3 5" id="KW-0472">Membrane</keyword>
<accession>A0A2T3NWA1</accession>
<feature type="transmembrane region" description="Helical" evidence="5">
    <location>
        <begin position="101"/>
        <end position="122"/>
    </location>
</feature>
<feature type="transmembrane region" description="Helical" evidence="5">
    <location>
        <begin position="7"/>
        <end position="27"/>
    </location>
</feature>
<evidence type="ECO:0000256" key="5">
    <source>
        <dbReference type="SAM" id="Phobius"/>
    </source>
</evidence>
<feature type="transmembrane region" description="Helical" evidence="5">
    <location>
        <begin position="270"/>
        <end position="288"/>
    </location>
</feature>
<feature type="transmembrane region" description="Helical" evidence="5">
    <location>
        <begin position="300"/>
        <end position="318"/>
    </location>
</feature>
<name>A0A2T3NWA1_9GAMM</name>
<dbReference type="PROSITE" id="PS50850">
    <property type="entry name" value="MFS"/>
    <property type="match status" value="1"/>
</dbReference>
<evidence type="ECO:0000313" key="7">
    <source>
        <dbReference type="EMBL" id="PSW20489.1"/>
    </source>
</evidence>
<feature type="domain" description="Major facilitator superfamily (MFS) profile" evidence="6">
    <location>
        <begin position="1"/>
        <end position="413"/>
    </location>
</feature>
<keyword evidence="1 5" id="KW-0812">Transmembrane</keyword>
<gene>
    <name evidence="7" type="ORF">C9I98_06465</name>
</gene>
<proteinExistence type="predicted"/>
<feature type="transmembrane region" description="Helical" evidence="5">
    <location>
        <begin position="236"/>
        <end position="258"/>
    </location>
</feature>
<feature type="transmembrane region" description="Helical" evidence="5">
    <location>
        <begin position="75"/>
        <end position="95"/>
    </location>
</feature>
<feature type="transmembrane region" description="Helical" evidence="5">
    <location>
        <begin position="361"/>
        <end position="381"/>
    </location>
</feature>
<dbReference type="EMBL" id="PYMA01000003">
    <property type="protein sequence ID" value="PSW20489.1"/>
    <property type="molecule type" value="Genomic_DNA"/>
</dbReference>
<dbReference type="PANTHER" id="PTHR11360:SF304">
    <property type="entry name" value="MFS DOMAIN-CONTAINING PROTEIN"/>
    <property type="match status" value="1"/>
</dbReference>
<comment type="caution">
    <text evidence="7">The sequence shown here is derived from an EMBL/GenBank/DDBJ whole genome shotgun (WGS) entry which is preliminary data.</text>
</comment>
<dbReference type="GO" id="GO:0022857">
    <property type="term" value="F:transmembrane transporter activity"/>
    <property type="evidence" value="ECO:0007669"/>
    <property type="project" value="InterPro"/>
</dbReference>
<organism evidence="7 8">
    <name type="scientific">Photobacterium sanctipauli</name>
    <dbReference type="NCBI Taxonomy" id="1342794"/>
    <lineage>
        <taxon>Bacteria</taxon>
        <taxon>Pseudomonadati</taxon>
        <taxon>Pseudomonadota</taxon>
        <taxon>Gammaproteobacteria</taxon>
        <taxon>Vibrionales</taxon>
        <taxon>Vibrionaceae</taxon>
        <taxon>Photobacterium</taxon>
    </lineage>
</organism>
<dbReference type="InterPro" id="IPR020846">
    <property type="entry name" value="MFS_dom"/>
</dbReference>
<dbReference type="Gene3D" id="1.20.1250.20">
    <property type="entry name" value="MFS general substrate transporter like domains"/>
    <property type="match status" value="2"/>
</dbReference>
<dbReference type="Proteomes" id="UP000241771">
    <property type="component" value="Unassembled WGS sequence"/>
</dbReference>
<dbReference type="Pfam" id="PF07690">
    <property type="entry name" value="MFS_1"/>
    <property type="match status" value="1"/>
</dbReference>
<evidence type="ECO:0000313" key="8">
    <source>
        <dbReference type="Proteomes" id="UP000241771"/>
    </source>
</evidence>
<dbReference type="SUPFAM" id="SSF103473">
    <property type="entry name" value="MFS general substrate transporter"/>
    <property type="match status" value="1"/>
</dbReference>
<evidence type="ECO:0000256" key="2">
    <source>
        <dbReference type="ARBA" id="ARBA00022989"/>
    </source>
</evidence>
<feature type="transmembrane region" description="Helical" evidence="5">
    <location>
        <begin position="134"/>
        <end position="158"/>
    </location>
</feature>
<dbReference type="RefSeq" id="WP_107271746.1">
    <property type="nucleotide sequence ID" value="NZ_PYMA01000003.1"/>
</dbReference>
<dbReference type="InterPro" id="IPR011701">
    <property type="entry name" value="MFS"/>
</dbReference>
<feature type="transmembrane region" description="Helical" evidence="5">
    <location>
        <begin position="47"/>
        <end position="66"/>
    </location>
</feature>
<reference evidence="7 8" key="1">
    <citation type="submission" date="2018-01" db="EMBL/GenBank/DDBJ databases">
        <title>Whole genome sequencing of Histamine producing bacteria.</title>
        <authorList>
            <person name="Butler K."/>
        </authorList>
    </citation>
    <scope>NUCLEOTIDE SEQUENCE [LARGE SCALE GENOMIC DNA]</scope>
    <source>
        <strain evidence="7 8">DSM 100436</strain>
    </source>
</reference>
<dbReference type="InterPro" id="IPR036259">
    <property type="entry name" value="MFS_trans_sf"/>
</dbReference>
<feature type="transmembrane region" description="Helical" evidence="5">
    <location>
        <begin position="324"/>
        <end position="349"/>
    </location>
</feature>
<evidence type="ECO:0000256" key="3">
    <source>
        <dbReference type="ARBA" id="ARBA00023136"/>
    </source>
</evidence>
<dbReference type="InterPro" id="IPR050327">
    <property type="entry name" value="Proton-linked_MCT"/>
</dbReference>
<protein>
    <submittedName>
        <fullName evidence="7">Oxalate:formate antiporter</fullName>
    </submittedName>
</protein>